<reference evidence="2" key="3">
    <citation type="submission" date="2024-02" db="UniProtKB">
        <authorList>
            <consortium name="WormBaseParasite"/>
        </authorList>
    </citation>
    <scope>IDENTIFICATION</scope>
    <source>
        <strain evidence="2">pt0022</strain>
    </source>
</reference>
<evidence type="ECO:0000313" key="2">
    <source>
        <dbReference type="WBParaSite" id="mrna-Wban_02041"/>
    </source>
</evidence>
<accession>A0AAF5PKK3</accession>
<proteinExistence type="predicted"/>
<organism evidence="1 2">
    <name type="scientific">Wuchereria bancrofti</name>
    <dbReference type="NCBI Taxonomy" id="6293"/>
    <lineage>
        <taxon>Eukaryota</taxon>
        <taxon>Metazoa</taxon>
        <taxon>Ecdysozoa</taxon>
        <taxon>Nematoda</taxon>
        <taxon>Chromadorea</taxon>
        <taxon>Rhabditida</taxon>
        <taxon>Spirurina</taxon>
        <taxon>Spiruromorpha</taxon>
        <taxon>Filarioidea</taxon>
        <taxon>Onchocercidae</taxon>
        <taxon>Wuchereria</taxon>
    </lineage>
</organism>
<dbReference type="Proteomes" id="UP000093561">
    <property type="component" value="Unassembled WGS sequence"/>
</dbReference>
<dbReference type="AlphaFoldDB" id="A0AAF5PKK3"/>
<sequence length="117" mass="13634">MSEVKELLENFIGSFKLNRMFNHSETKGAYNLCDLSSKEDAIYKNWKLEEELQAEGLMVKCTKCIKFDFDPATESLKETHIRVDDPNDHAETYTYTVDIFSSMANGKISCKRYFIRK</sequence>
<reference evidence="1" key="2">
    <citation type="journal article" date="2016" name="Mol. Ecol.">
        <title>Population genomics of the filarial nematode parasite Wuchereria bancrofti from mosquitoes.</title>
        <authorList>
            <person name="Small S.T."/>
            <person name="Reimer L.J."/>
            <person name="Tisch D.J."/>
            <person name="King C.L."/>
            <person name="Christensen B.M."/>
            <person name="Siba P.M."/>
            <person name="Kazura J.W."/>
            <person name="Serre D."/>
            <person name="Zimmerman P.A."/>
        </authorList>
    </citation>
    <scope>NUCLEOTIDE SEQUENCE</scope>
    <source>
        <strain evidence="1">pt0022</strain>
    </source>
</reference>
<dbReference type="WBParaSite" id="mrna-Wban_02041">
    <property type="protein sequence ID" value="mrna-Wban_02041"/>
    <property type="gene ID" value="Wban_02041"/>
</dbReference>
<reference evidence="1" key="1">
    <citation type="submission" date="2015-03" db="EMBL/GenBank/DDBJ databases">
        <title>Wuchereria bancrofti Genome Sequencing Papua New Guinea Strain.</title>
        <authorList>
            <person name="Small S.T."/>
            <person name="Serre D."/>
            <person name="Zimmerman P.A."/>
        </authorList>
    </citation>
    <scope>NUCLEOTIDE SEQUENCE [LARGE SCALE GENOMIC DNA]</scope>
    <source>
        <strain evidence="1">pt0022</strain>
    </source>
</reference>
<evidence type="ECO:0000313" key="1">
    <source>
        <dbReference type="Proteomes" id="UP000093561"/>
    </source>
</evidence>
<name>A0AAF5PKK3_WUCBA</name>
<protein>
    <submittedName>
        <fullName evidence="2">Uncharacterized protein</fullName>
    </submittedName>
</protein>